<organism evidence="2">
    <name type="scientific">Lygus hesperus</name>
    <name type="common">Western plant bug</name>
    <dbReference type="NCBI Taxonomy" id="30085"/>
    <lineage>
        <taxon>Eukaryota</taxon>
        <taxon>Metazoa</taxon>
        <taxon>Ecdysozoa</taxon>
        <taxon>Arthropoda</taxon>
        <taxon>Hexapoda</taxon>
        <taxon>Insecta</taxon>
        <taxon>Pterygota</taxon>
        <taxon>Neoptera</taxon>
        <taxon>Paraneoptera</taxon>
        <taxon>Hemiptera</taxon>
        <taxon>Heteroptera</taxon>
        <taxon>Panheteroptera</taxon>
        <taxon>Cimicomorpha</taxon>
        <taxon>Miridae</taxon>
        <taxon>Mirini</taxon>
        <taxon>Lygus</taxon>
    </lineage>
</organism>
<feature type="transmembrane region" description="Helical" evidence="1">
    <location>
        <begin position="17"/>
        <end position="35"/>
    </location>
</feature>
<feature type="non-terminal residue" evidence="2">
    <location>
        <position position="1"/>
    </location>
</feature>
<reference evidence="2" key="2">
    <citation type="submission" date="2014-07" db="EMBL/GenBank/DDBJ databases">
        <authorList>
            <person name="Hull J."/>
        </authorList>
    </citation>
    <scope>NUCLEOTIDE SEQUENCE</scope>
</reference>
<keyword evidence="1" id="KW-0472">Membrane</keyword>
<keyword evidence="1" id="KW-1133">Transmembrane helix</keyword>
<accession>A0A0A9YHQ3</accession>
<dbReference type="InterPro" id="IPR009003">
    <property type="entry name" value="Peptidase_S1_PA"/>
</dbReference>
<dbReference type="AlphaFoldDB" id="A0A0A9YHQ3"/>
<dbReference type="SUPFAM" id="SSF50494">
    <property type="entry name" value="Trypsin-like serine proteases"/>
    <property type="match status" value="1"/>
</dbReference>
<sequence length="162" mass="18539">ELPNYVNRSIIVCEQHLDFTSMNIILMIGLFAVLLPQNEVLSSDGPWADYVEREIDEHFPTVDSVDRFLVNLERENAFKEGLPTRPSVTSRNWGTGFDAPYFVILYQYNETSNEVPRMCGGALLASNTLLTICSCVASYVLFVKHTIFLMAPNYRRTWVEHL</sequence>
<keyword evidence="1" id="KW-0812">Transmembrane</keyword>
<reference evidence="2" key="1">
    <citation type="journal article" date="2014" name="PLoS ONE">
        <title>Transcriptome-Based Identification of ABC Transporters in the Western Tarnished Plant Bug Lygus hesperus.</title>
        <authorList>
            <person name="Hull J.J."/>
            <person name="Chaney K."/>
            <person name="Geib S.M."/>
            <person name="Fabrick J.A."/>
            <person name="Brent C.S."/>
            <person name="Walsh D."/>
            <person name="Lavine L.C."/>
        </authorList>
    </citation>
    <scope>NUCLEOTIDE SEQUENCE</scope>
</reference>
<name>A0A0A9YHQ3_LYGHE</name>
<evidence type="ECO:0000313" key="2">
    <source>
        <dbReference type="EMBL" id="JAG31146.1"/>
    </source>
</evidence>
<dbReference type="EMBL" id="GBHO01012458">
    <property type="protein sequence ID" value="JAG31146.1"/>
    <property type="molecule type" value="Transcribed_RNA"/>
</dbReference>
<feature type="transmembrane region" description="Helical" evidence="1">
    <location>
        <begin position="122"/>
        <end position="142"/>
    </location>
</feature>
<protein>
    <submittedName>
        <fullName evidence="2">Trypsin-5</fullName>
    </submittedName>
</protein>
<gene>
    <name evidence="2" type="primary">TRYP5</name>
    <name evidence="2" type="ORF">CM83_4662</name>
</gene>
<evidence type="ECO:0000256" key="1">
    <source>
        <dbReference type="SAM" id="Phobius"/>
    </source>
</evidence>
<proteinExistence type="predicted"/>